<dbReference type="EMBL" id="JAFREL020000001">
    <property type="protein sequence ID" value="MEO1768118.1"/>
    <property type="molecule type" value="Genomic_DNA"/>
</dbReference>
<evidence type="ECO:0000256" key="3">
    <source>
        <dbReference type="ARBA" id="ARBA00023163"/>
    </source>
</evidence>
<dbReference type="InterPro" id="IPR036388">
    <property type="entry name" value="WH-like_DNA-bd_sf"/>
</dbReference>
<evidence type="ECO:0000256" key="1">
    <source>
        <dbReference type="ARBA" id="ARBA00023015"/>
    </source>
</evidence>
<accession>A0ABV0EK31</accession>
<dbReference type="SMART" id="SM00345">
    <property type="entry name" value="HTH_GNTR"/>
    <property type="match status" value="1"/>
</dbReference>
<evidence type="ECO:0000256" key="2">
    <source>
        <dbReference type="ARBA" id="ARBA00023125"/>
    </source>
</evidence>
<dbReference type="PROSITE" id="PS50949">
    <property type="entry name" value="HTH_GNTR"/>
    <property type="match status" value="1"/>
</dbReference>
<dbReference type="CDD" id="cd07377">
    <property type="entry name" value="WHTH_GntR"/>
    <property type="match status" value="1"/>
</dbReference>
<reference evidence="5 6" key="1">
    <citation type="submission" date="2024-02" db="EMBL/GenBank/DDBJ databases">
        <title>The Genome Sequence of Enterococcus sp. DIV0159.</title>
        <authorList>
            <person name="Earl A."/>
            <person name="Manson A."/>
            <person name="Gilmore M."/>
            <person name="Sanders J."/>
            <person name="Shea T."/>
            <person name="Howe W."/>
            <person name="Livny J."/>
            <person name="Cuomo C."/>
            <person name="Neafsey D."/>
            <person name="Birren B."/>
        </authorList>
    </citation>
    <scope>NUCLEOTIDE SEQUENCE [LARGE SCALE GENOMIC DNA]</scope>
    <source>
        <strain evidence="5 6">665A</strain>
    </source>
</reference>
<evidence type="ECO:0000313" key="5">
    <source>
        <dbReference type="EMBL" id="MEO1768118.1"/>
    </source>
</evidence>
<keyword evidence="2" id="KW-0238">DNA-binding</keyword>
<feature type="domain" description="HTH gntR-type" evidence="4">
    <location>
        <begin position="5"/>
        <end position="73"/>
    </location>
</feature>
<evidence type="ECO:0000259" key="4">
    <source>
        <dbReference type="PROSITE" id="PS50949"/>
    </source>
</evidence>
<dbReference type="SMART" id="SM00895">
    <property type="entry name" value="FCD"/>
    <property type="match status" value="1"/>
</dbReference>
<dbReference type="Pfam" id="PF00392">
    <property type="entry name" value="GntR"/>
    <property type="match status" value="1"/>
</dbReference>
<proteinExistence type="predicted"/>
<dbReference type="InterPro" id="IPR000524">
    <property type="entry name" value="Tscrpt_reg_HTH_GntR"/>
</dbReference>
<dbReference type="InterPro" id="IPR036390">
    <property type="entry name" value="WH_DNA-bd_sf"/>
</dbReference>
<protein>
    <recommendedName>
        <fullName evidence="4">HTH gntR-type domain-containing protein</fullName>
    </recommendedName>
</protein>
<dbReference type="SUPFAM" id="SSF46785">
    <property type="entry name" value="Winged helix' DNA-binding domain"/>
    <property type="match status" value="1"/>
</dbReference>
<dbReference type="InterPro" id="IPR011711">
    <property type="entry name" value="GntR_C"/>
</dbReference>
<dbReference type="PANTHER" id="PTHR43537:SF5">
    <property type="entry name" value="UXU OPERON TRANSCRIPTIONAL REGULATOR"/>
    <property type="match status" value="1"/>
</dbReference>
<keyword evidence="3" id="KW-0804">Transcription</keyword>
<dbReference type="Proteomes" id="UP000664357">
    <property type="component" value="Unassembled WGS sequence"/>
</dbReference>
<dbReference type="SUPFAM" id="SSF48008">
    <property type="entry name" value="GntR ligand-binding domain-like"/>
    <property type="match status" value="1"/>
</dbReference>
<dbReference type="InterPro" id="IPR008920">
    <property type="entry name" value="TF_FadR/GntR_C"/>
</dbReference>
<keyword evidence="6" id="KW-1185">Reference proteome</keyword>
<dbReference type="Gene3D" id="1.20.120.530">
    <property type="entry name" value="GntR ligand-binding domain-like"/>
    <property type="match status" value="1"/>
</dbReference>
<dbReference type="PRINTS" id="PR00035">
    <property type="entry name" value="HTHGNTR"/>
</dbReference>
<sequence>MGNKRGLVNQTITELLTFIKAQNYRVGQKLPKEADLAELLGVGRSTLREAVKILSFSDVLDVRQGSGTYLKNTSFKEDFSTEELLAARQMLELQAVRLVIQKDHKVETMLHLKELLFQRNQLLEAGKFSEYVIQDMAFHKKIIDLTSNPFLVKWYHEIEEAIRLYLSGQILKVANYQDNTRFHNQLYQALVDKDVELAEQMIIANNGFE</sequence>
<dbReference type="RefSeq" id="WP_207701025.1">
    <property type="nucleotide sequence ID" value="NZ_JAFREL020000001.1"/>
</dbReference>
<organism evidence="5 6">
    <name type="scientific">Candidatus Enterococcus ferrettii</name>
    <dbReference type="NCBI Taxonomy" id="2815324"/>
    <lineage>
        <taxon>Bacteria</taxon>
        <taxon>Bacillati</taxon>
        <taxon>Bacillota</taxon>
        <taxon>Bacilli</taxon>
        <taxon>Lactobacillales</taxon>
        <taxon>Enterococcaceae</taxon>
        <taxon>Enterococcus</taxon>
    </lineage>
</organism>
<keyword evidence="1" id="KW-0805">Transcription regulation</keyword>
<dbReference type="PANTHER" id="PTHR43537">
    <property type="entry name" value="TRANSCRIPTIONAL REGULATOR, GNTR FAMILY"/>
    <property type="match status" value="1"/>
</dbReference>
<dbReference type="Pfam" id="PF07729">
    <property type="entry name" value="FCD"/>
    <property type="match status" value="1"/>
</dbReference>
<gene>
    <name evidence="5" type="ORF">JZO67_000016</name>
</gene>
<dbReference type="Gene3D" id="1.10.10.10">
    <property type="entry name" value="Winged helix-like DNA-binding domain superfamily/Winged helix DNA-binding domain"/>
    <property type="match status" value="1"/>
</dbReference>
<comment type="caution">
    <text evidence="5">The sequence shown here is derived from an EMBL/GenBank/DDBJ whole genome shotgun (WGS) entry which is preliminary data.</text>
</comment>
<name>A0ABV0EK31_9ENTE</name>
<evidence type="ECO:0000313" key="6">
    <source>
        <dbReference type="Proteomes" id="UP000664357"/>
    </source>
</evidence>